<organism evidence="2 3">
    <name type="scientific">Agromyces marinus</name>
    <dbReference type="NCBI Taxonomy" id="1389020"/>
    <lineage>
        <taxon>Bacteria</taxon>
        <taxon>Bacillati</taxon>
        <taxon>Actinomycetota</taxon>
        <taxon>Actinomycetes</taxon>
        <taxon>Micrococcales</taxon>
        <taxon>Microbacteriaceae</taxon>
        <taxon>Agromyces</taxon>
    </lineage>
</organism>
<feature type="transmembrane region" description="Helical" evidence="1">
    <location>
        <begin position="106"/>
        <end position="136"/>
    </location>
</feature>
<keyword evidence="1" id="KW-0472">Membrane</keyword>
<dbReference type="Pfam" id="PF22564">
    <property type="entry name" value="HAAS"/>
    <property type="match status" value="1"/>
</dbReference>
<keyword evidence="1" id="KW-0812">Transmembrane</keyword>
<feature type="transmembrane region" description="Helical" evidence="1">
    <location>
        <begin position="189"/>
        <end position="212"/>
    </location>
</feature>
<protein>
    <recommendedName>
        <fullName evidence="4">DUF1700 domain-containing protein</fullName>
    </recommendedName>
</protein>
<evidence type="ECO:0008006" key="4">
    <source>
        <dbReference type="Google" id="ProtNLM"/>
    </source>
</evidence>
<dbReference type="Proteomes" id="UP001321477">
    <property type="component" value="Chromosome"/>
</dbReference>
<proteinExistence type="predicted"/>
<dbReference type="EMBL" id="AP027734">
    <property type="protein sequence ID" value="BDZ54133.1"/>
    <property type="molecule type" value="Genomic_DNA"/>
</dbReference>
<accession>A0ABN6YAD7</accession>
<feature type="transmembrane region" description="Helical" evidence="1">
    <location>
        <begin position="148"/>
        <end position="169"/>
    </location>
</feature>
<evidence type="ECO:0000256" key="1">
    <source>
        <dbReference type="SAM" id="Phobius"/>
    </source>
</evidence>
<reference evidence="3" key="1">
    <citation type="journal article" date="2019" name="Int. J. Syst. Evol. Microbiol.">
        <title>The Global Catalogue of Microorganisms (GCM) 10K type strain sequencing project: providing services to taxonomists for standard genome sequencing and annotation.</title>
        <authorList>
            <consortium name="The Broad Institute Genomics Platform"/>
            <consortium name="The Broad Institute Genome Sequencing Center for Infectious Disease"/>
            <person name="Wu L."/>
            <person name="Ma J."/>
        </authorList>
    </citation>
    <scope>NUCLEOTIDE SEQUENCE [LARGE SCALE GENOMIC DNA]</scope>
    <source>
        <strain evidence="3">NBRC 109019</strain>
    </source>
</reference>
<sequence>MNDTRPQVVRGYLRELDAALEGVPDPMRRDILDGIAADLAGLDAPAAATRIEQLGDPSAIAAEARTDASDGSTPRPAAVAAASPAASAAVAAASPAASVSAVSPRWYVVVTSLTVAFGGFVVPIAGWVVGIVLMWLSNAWQRWEKWTATLVVVGVPAAVLLIAWLSAVTTRVGAGDTGEVASPIMPFGFSGWHSGILLGMLLPVVVGIWLLWRGLRRG</sequence>
<keyword evidence="1" id="KW-1133">Transmembrane helix</keyword>
<keyword evidence="3" id="KW-1185">Reference proteome</keyword>
<gene>
    <name evidence="2" type="ORF">GCM10025870_12060</name>
</gene>
<name>A0ABN6YAD7_9MICO</name>
<evidence type="ECO:0000313" key="2">
    <source>
        <dbReference type="EMBL" id="BDZ54133.1"/>
    </source>
</evidence>
<evidence type="ECO:0000313" key="3">
    <source>
        <dbReference type="Proteomes" id="UP001321477"/>
    </source>
</evidence>